<dbReference type="GO" id="GO:0000428">
    <property type="term" value="C:DNA-directed RNA polymerase complex"/>
    <property type="evidence" value="ECO:0007669"/>
    <property type="project" value="UniProtKB-KW"/>
</dbReference>
<dbReference type="PANTHER" id="PTHR32248">
    <property type="entry name" value="RNA POLYMERASE SIGMA-54 FACTOR"/>
    <property type="match status" value="1"/>
</dbReference>
<keyword evidence="12" id="KW-1185">Reference proteome</keyword>
<reference evidence="12" key="1">
    <citation type="submission" date="2017-02" db="EMBL/GenBank/DDBJ databases">
        <authorList>
            <person name="Varghese N."/>
            <person name="Submissions S."/>
        </authorList>
    </citation>
    <scope>NUCLEOTIDE SEQUENCE [LARGE SCALE GENOMIC DNA]</scope>
    <source>
        <strain evidence="12">ATCC 25662</strain>
    </source>
</reference>
<dbReference type="OrthoDB" id="9814402at2"/>
<dbReference type="Pfam" id="PF00309">
    <property type="entry name" value="Sigma54_AID"/>
    <property type="match status" value="1"/>
</dbReference>
<keyword evidence="2" id="KW-0240">DNA-directed RNA polymerase</keyword>
<evidence type="ECO:0000256" key="8">
    <source>
        <dbReference type="ARBA" id="ARBA00023163"/>
    </source>
</evidence>
<dbReference type="GO" id="GO:0001216">
    <property type="term" value="F:DNA-binding transcription activator activity"/>
    <property type="evidence" value="ECO:0007669"/>
    <property type="project" value="InterPro"/>
</dbReference>
<evidence type="ECO:0000259" key="9">
    <source>
        <dbReference type="Pfam" id="PF04552"/>
    </source>
</evidence>
<protein>
    <submittedName>
        <fullName evidence="11">RNA polymerase, sigma 54 subunit, RpoN/SigL</fullName>
    </submittedName>
</protein>
<keyword evidence="8" id="KW-0804">Transcription</keyword>
<comment type="similarity">
    <text evidence="1">Belongs to the sigma-54 factor family.</text>
</comment>
<evidence type="ECO:0000313" key="12">
    <source>
        <dbReference type="Proteomes" id="UP000243297"/>
    </source>
</evidence>
<dbReference type="AlphaFoldDB" id="A0A1T4NM55"/>
<evidence type="ECO:0000256" key="2">
    <source>
        <dbReference type="ARBA" id="ARBA00022478"/>
    </source>
</evidence>
<evidence type="ECO:0000256" key="3">
    <source>
        <dbReference type="ARBA" id="ARBA00022679"/>
    </source>
</evidence>
<sequence length="411" mass="47641">MKTKLIQTLKPTHKITIKQVQSLAILVMNQKEIETMVMEMVQENPLLEIHPDFYQGTVDYDFNQLADNHEKTLTDELLEQINTSKYKNKNCMKAIVYHLDSNGYLQVPLSEIKRATHFPIKDLKEALHHVQTLQPSGVGARDLKECLAIQCKRISIKNQDILLKCIDYLEDLSKGHFNKVAKCLETDEHTIKECLNRIKQCNPKPGAMYSQSIPYLYPEIFVTEEDGNYTIQTKNLSQYLSINQDITDVSDPEVKKYIKQQTKVLQELFASLSKRYSTLHTISTVLFQIQKEHILHDSPLIPCTYKQVGELVSRHPSTVFRSIQNKALQYEHKTILLSSLFTNESKDGLSSDQIKKELNTLIKEENKTRPFSDEQLVQLLKERDITISRRCVSKYREQCRIPNSSRRKIIS</sequence>
<evidence type="ECO:0000256" key="1">
    <source>
        <dbReference type="ARBA" id="ARBA00008798"/>
    </source>
</evidence>
<evidence type="ECO:0000256" key="5">
    <source>
        <dbReference type="ARBA" id="ARBA00023015"/>
    </source>
</evidence>
<feature type="domain" description="RNA polymerase sigma factor 54 core-binding" evidence="10">
    <location>
        <begin position="68"/>
        <end position="235"/>
    </location>
</feature>
<dbReference type="RefSeq" id="WP_078712084.1">
    <property type="nucleotide sequence ID" value="NZ_FUWY01000004.1"/>
</dbReference>
<evidence type="ECO:0000256" key="7">
    <source>
        <dbReference type="ARBA" id="ARBA00023125"/>
    </source>
</evidence>
<dbReference type="Pfam" id="PF04963">
    <property type="entry name" value="Sigma54_CBD"/>
    <property type="match status" value="1"/>
</dbReference>
<keyword evidence="3" id="KW-0808">Transferase</keyword>
<organism evidence="11 12">
    <name type="scientific">Anaerorhabdus furcosa</name>
    <dbReference type="NCBI Taxonomy" id="118967"/>
    <lineage>
        <taxon>Bacteria</taxon>
        <taxon>Bacillati</taxon>
        <taxon>Bacillota</taxon>
        <taxon>Erysipelotrichia</taxon>
        <taxon>Erysipelotrichales</taxon>
        <taxon>Erysipelotrichaceae</taxon>
        <taxon>Anaerorhabdus</taxon>
    </lineage>
</organism>
<dbReference type="Proteomes" id="UP000243297">
    <property type="component" value="Unassembled WGS sequence"/>
</dbReference>
<keyword evidence="5" id="KW-0805">Transcription regulation</keyword>
<dbReference type="GO" id="GO:0016987">
    <property type="term" value="F:sigma factor activity"/>
    <property type="evidence" value="ECO:0007669"/>
    <property type="project" value="UniProtKB-KW"/>
</dbReference>
<proteinExistence type="inferred from homology"/>
<dbReference type="GO" id="GO:0003677">
    <property type="term" value="F:DNA binding"/>
    <property type="evidence" value="ECO:0007669"/>
    <property type="project" value="UniProtKB-KW"/>
</dbReference>
<dbReference type="STRING" id="118967.SAMN02745191_1695"/>
<evidence type="ECO:0000256" key="6">
    <source>
        <dbReference type="ARBA" id="ARBA00023082"/>
    </source>
</evidence>
<dbReference type="PIRSF" id="PIRSF000774">
    <property type="entry name" value="RpoN"/>
    <property type="match status" value="1"/>
</dbReference>
<dbReference type="NCBIfam" id="TIGR02395">
    <property type="entry name" value="rpoN_sigma"/>
    <property type="match status" value="1"/>
</dbReference>
<gene>
    <name evidence="11" type="ORF">SAMN02745191_1695</name>
</gene>
<feature type="domain" description="RNA polymerase sigma factor 54 DNA-binding" evidence="9">
    <location>
        <begin position="256"/>
        <end position="408"/>
    </location>
</feature>
<dbReference type="InterPro" id="IPR038709">
    <property type="entry name" value="RpoN_core-bd_sf"/>
</dbReference>
<dbReference type="Pfam" id="PF04552">
    <property type="entry name" value="Sigma54_DBD"/>
    <property type="match status" value="1"/>
</dbReference>
<accession>A0A1T4NM55</accession>
<dbReference type="InterPro" id="IPR007046">
    <property type="entry name" value="RNA_pol_sigma_54_core-bd"/>
</dbReference>
<dbReference type="GO" id="GO:0006352">
    <property type="term" value="P:DNA-templated transcription initiation"/>
    <property type="evidence" value="ECO:0007669"/>
    <property type="project" value="InterPro"/>
</dbReference>
<keyword evidence="4" id="KW-0548">Nucleotidyltransferase</keyword>
<dbReference type="PRINTS" id="PR00045">
    <property type="entry name" value="SIGMA54FCT"/>
</dbReference>
<dbReference type="InterPro" id="IPR007634">
    <property type="entry name" value="RNA_pol_sigma_54_DNA-bd"/>
</dbReference>
<dbReference type="EMBL" id="FUWY01000004">
    <property type="protein sequence ID" value="SJZ80185.1"/>
    <property type="molecule type" value="Genomic_DNA"/>
</dbReference>
<dbReference type="GO" id="GO:0016779">
    <property type="term" value="F:nucleotidyltransferase activity"/>
    <property type="evidence" value="ECO:0007669"/>
    <property type="project" value="UniProtKB-KW"/>
</dbReference>
<dbReference type="Gene3D" id="1.10.10.1330">
    <property type="entry name" value="RNA polymerase sigma-54 factor, core-binding domain"/>
    <property type="match status" value="1"/>
</dbReference>
<keyword evidence="6" id="KW-0731">Sigma factor</keyword>
<evidence type="ECO:0000259" key="10">
    <source>
        <dbReference type="Pfam" id="PF04963"/>
    </source>
</evidence>
<keyword evidence="7" id="KW-0238">DNA-binding</keyword>
<dbReference type="PROSITE" id="PS50044">
    <property type="entry name" value="SIGMA54_3"/>
    <property type="match status" value="1"/>
</dbReference>
<dbReference type="PANTHER" id="PTHR32248:SF4">
    <property type="entry name" value="RNA POLYMERASE SIGMA-54 FACTOR"/>
    <property type="match status" value="1"/>
</dbReference>
<dbReference type="InterPro" id="IPR000394">
    <property type="entry name" value="RNA_pol_sigma_54"/>
</dbReference>
<name>A0A1T4NM55_9FIRM</name>
<evidence type="ECO:0000256" key="4">
    <source>
        <dbReference type="ARBA" id="ARBA00022695"/>
    </source>
</evidence>
<dbReference type="Gene3D" id="1.10.10.60">
    <property type="entry name" value="Homeodomain-like"/>
    <property type="match status" value="1"/>
</dbReference>
<evidence type="ECO:0000313" key="11">
    <source>
        <dbReference type="EMBL" id="SJZ80185.1"/>
    </source>
</evidence>